<dbReference type="PANTHER" id="PTHR40590:SF1">
    <property type="entry name" value="CYTOPLASMIC PROTEIN"/>
    <property type="match status" value="1"/>
</dbReference>
<comment type="caution">
    <text evidence="2">The sequence shown here is derived from an EMBL/GenBank/DDBJ whole genome shotgun (WGS) entry which is preliminary data.</text>
</comment>
<protein>
    <submittedName>
        <fullName evidence="2">TraB/GumN family protein</fullName>
    </submittedName>
</protein>
<dbReference type="Proteomes" id="UP000282977">
    <property type="component" value="Unassembled WGS sequence"/>
</dbReference>
<organism evidence="2 3">
    <name type="scientific">Sphingobium algorifonticola</name>
    <dbReference type="NCBI Taxonomy" id="2008318"/>
    <lineage>
        <taxon>Bacteria</taxon>
        <taxon>Pseudomonadati</taxon>
        <taxon>Pseudomonadota</taxon>
        <taxon>Alphaproteobacteria</taxon>
        <taxon>Sphingomonadales</taxon>
        <taxon>Sphingomonadaceae</taxon>
        <taxon>Sphingobium</taxon>
    </lineage>
</organism>
<feature type="chain" id="PRO_5019002418" evidence="1">
    <location>
        <begin position="23"/>
        <end position="307"/>
    </location>
</feature>
<evidence type="ECO:0000256" key="1">
    <source>
        <dbReference type="SAM" id="SignalP"/>
    </source>
</evidence>
<dbReference type="CDD" id="cd14789">
    <property type="entry name" value="Tiki"/>
    <property type="match status" value="1"/>
</dbReference>
<dbReference type="PANTHER" id="PTHR40590">
    <property type="entry name" value="CYTOPLASMIC PROTEIN-RELATED"/>
    <property type="match status" value="1"/>
</dbReference>
<keyword evidence="1" id="KW-0732">Signal</keyword>
<reference evidence="2 3" key="1">
    <citation type="submission" date="2019-01" db="EMBL/GenBank/DDBJ databases">
        <authorList>
            <person name="Chen W.-M."/>
        </authorList>
    </citation>
    <scope>NUCLEOTIDE SEQUENCE [LARGE SCALE GENOMIC DNA]</scope>
    <source>
        <strain evidence="2 3">TLA-22</strain>
    </source>
</reference>
<dbReference type="OrthoDB" id="9806326at2"/>
<gene>
    <name evidence="2" type="ORF">ENE74_11990</name>
</gene>
<dbReference type="Pfam" id="PF01963">
    <property type="entry name" value="TraB_PrgY_gumN"/>
    <property type="match status" value="1"/>
</dbReference>
<accession>A0A437J830</accession>
<feature type="signal peptide" evidence="1">
    <location>
        <begin position="1"/>
        <end position="22"/>
    </location>
</feature>
<dbReference type="InterPro" id="IPR002816">
    <property type="entry name" value="TraB/PrgY/GumN_fam"/>
</dbReference>
<evidence type="ECO:0000313" key="2">
    <source>
        <dbReference type="EMBL" id="RVT41146.1"/>
    </source>
</evidence>
<dbReference type="AlphaFoldDB" id="A0A437J830"/>
<sequence>MNLPLKTALSALLLAAGAPALAQAPAPAPAPALVQADPALWVVKDEDTTIYLFGSVHVLKPGIMWFDDEVKAAFDKADTLVLEMVQPDQNEMMSKLTKIAIDPDGPPLSEKLEAAPRAAYVAAMTDNGLPWQALESFEPWMAGITLAVAPLGKLGYVEDAGVEKVLTKAAQAAGKPIVGLETADEQLGYFDTLPEAQQIAFLNATVAELPKMETEFGKLVDNWAKGETETLGEQMNASMEATPELARILLFNRNANWAKWIKARLDTPGTVFVAVGAGHLAGPKDVQDQLKALRVETARVKAADLGL</sequence>
<dbReference type="EMBL" id="RZUL01000003">
    <property type="protein sequence ID" value="RVT41146.1"/>
    <property type="molecule type" value="Genomic_DNA"/>
</dbReference>
<evidence type="ECO:0000313" key="3">
    <source>
        <dbReference type="Proteomes" id="UP000282977"/>
    </source>
</evidence>
<name>A0A437J830_9SPHN</name>
<dbReference type="InterPro" id="IPR047111">
    <property type="entry name" value="YbaP-like"/>
</dbReference>
<keyword evidence="3" id="KW-1185">Reference proteome</keyword>
<dbReference type="RefSeq" id="WP_127691134.1">
    <property type="nucleotide sequence ID" value="NZ_RZUL01000003.1"/>
</dbReference>
<proteinExistence type="predicted"/>